<proteinExistence type="predicted"/>
<dbReference type="RefSeq" id="WP_157927337.1">
    <property type="nucleotide sequence ID" value="NZ_LT841358.1"/>
</dbReference>
<name>A0A2H1FF02_9ARCH</name>
<keyword evidence="3" id="KW-1185">Reference proteome</keyword>
<accession>A0A2H1FF02</accession>
<feature type="transmembrane region" description="Helical" evidence="1">
    <location>
        <begin position="75"/>
        <end position="94"/>
    </location>
</feature>
<gene>
    <name evidence="2" type="ORF">NCS_11159</name>
</gene>
<feature type="transmembrane region" description="Helical" evidence="1">
    <location>
        <begin position="20"/>
        <end position="38"/>
    </location>
</feature>
<evidence type="ECO:0000313" key="2">
    <source>
        <dbReference type="EMBL" id="SMH71352.1"/>
    </source>
</evidence>
<protein>
    <recommendedName>
        <fullName evidence="4">Integral membrane protein</fullName>
    </recommendedName>
</protein>
<evidence type="ECO:0000256" key="1">
    <source>
        <dbReference type="SAM" id="Phobius"/>
    </source>
</evidence>
<evidence type="ECO:0000313" key="3">
    <source>
        <dbReference type="Proteomes" id="UP000230607"/>
    </source>
</evidence>
<reference evidence="3" key="1">
    <citation type="submission" date="2017-03" db="EMBL/GenBank/DDBJ databases">
        <authorList>
            <person name="Herbold C."/>
        </authorList>
    </citation>
    <scope>NUCLEOTIDE SEQUENCE [LARGE SCALE GENOMIC DNA]</scope>
</reference>
<feature type="transmembrane region" description="Helical" evidence="1">
    <location>
        <begin position="100"/>
        <end position="117"/>
    </location>
</feature>
<dbReference type="EMBL" id="LT841358">
    <property type="protein sequence ID" value="SMH71352.1"/>
    <property type="molecule type" value="Genomic_DNA"/>
</dbReference>
<organism evidence="2 3">
    <name type="scientific">Candidatus Nitrosotalea okcheonensis</name>
    <dbReference type="NCBI Taxonomy" id="1903276"/>
    <lineage>
        <taxon>Archaea</taxon>
        <taxon>Nitrososphaerota</taxon>
        <taxon>Nitrososphaeria</taxon>
        <taxon>Nitrosotaleales</taxon>
        <taxon>Nitrosotaleaceae</taxon>
        <taxon>Nitrosotalea</taxon>
    </lineage>
</organism>
<feature type="transmembrane region" description="Helical" evidence="1">
    <location>
        <begin position="44"/>
        <end position="63"/>
    </location>
</feature>
<dbReference type="Proteomes" id="UP000230607">
    <property type="component" value="Chromosome 1"/>
</dbReference>
<feature type="transmembrane region" description="Helical" evidence="1">
    <location>
        <begin position="174"/>
        <end position="193"/>
    </location>
</feature>
<keyword evidence="1" id="KW-0812">Transmembrane</keyword>
<feature type="transmembrane region" description="Helical" evidence="1">
    <location>
        <begin position="137"/>
        <end position="154"/>
    </location>
</feature>
<evidence type="ECO:0008006" key="4">
    <source>
        <dbReference type="Google" id="ProtNLM"/>
    </source>
</evidence>
<keyword evidence="1" id="KW-1133">Transmembrane helix</keyword>
<sequence>MSNSNRKKDYWEIYLDLADVIFGVIIAASFLNFQAILVPFKLNFATMMLLSAYLTVVLSWIGYHKAVEDKPHKNVSRFVIDLILLYFYFYLIFTNNIKDFLGVLAAIFLLYLIWVVLRNNEYKKETKEQRRQEHFKIVRSSIFFLAFIILWGYYRTYLQGIGDEFLGGKLIDWVMLIIATSLNILYRVIWPLLSKRFSSSLSSKSN</sequence>
<keyword evidence="1" id="KW-0472">Membrane</keyword>
<dbReference type="AlphaFoldDB" id="A0A2H1FF02"/>